<feature type="chain" id="PRO_5002257003" evidence="3">
    <location>
        <begin position="31"/>
        <end position="242"/>
    </location>
</feature>
<proteinExistence type="predicted"/>
<keyword evidence="2" id="KW-0472">Membrane</keyword>
<reference evidence="4 5" key="1">
    <citation type="submission" date="2015-01" db="EMBL/GenBank/DDBJ databases">
        <title>The Genome Sequence of Fonsecaea pedrosoi CBS 271.37.</title>
        <authorList>
            <consortium name="The Broad Institute Genomics Platform"/>
            <person name="Cuomo C."/>
            <person name="de Hoog S."/>
            <person name="Gorbushina A."/>
            <person name="Stielow B."/>
            <person name="Teixiera M."/>
            <person name="Abouelleil A."/>
            <person name="Chapman S.B."/>
            <person name="Priest M."/>
            <person name="Young S.K."/>
            <person name="Wortman J."/>
            <person name="Nusbaum C."/>
            <person name="Birren B."/>
        </authorList>
    </citation>
    <scope>NUCLEOTIDE SEQUENCE [LARGE SCALE GENOMIC DNA]</scope>
    <source>
        <strain evidence="4 5">CBS 271.37</strain>
    </source>
</reference>
<keyword evidence="3" id="KW-0732">Signal</keyword>
<feature type="region of interest" description="Disordered" evidence="1">
    <location>
        <begin position="150"/>
        <end position="242"/>
    </location>
</feature>
<dbReference type="RefSeq" id="XP_013281205.1">
    <property type="nucleotide sequence ID" value="XM_013425751.1"/>
</dbReference>
<dbReference type="OrthoDB" id="5425637at2759"/>
<feature type="compositionally biased region" description="Low complexity" evidence="1">
    <location>
        <begin position="168"/>
        <end position="179"/>
    </location>
</feature>
<dbReference type="EMBL" id="KN846974">
    <property type="protein sequence ID" value="KIW77397.1"/>
    <property type="molecule type" value="Genomic_DNA"/>
</dbReference>
<accession>A0A0D2ET25</accession>
<keyword evidence="2" id="KW-0812">Transmembrane</keyword>
<dbReference type="GeneID" id="25309333"/>
<evidence type="ECO:0000256" key="2">
    <source>
        <dbReference type="SAM" id="Phobius"/>
    </source>
</evidence>
<protein>
    <submittedName>
        <fullName evidence="4">Uncharacterized protein</fullName>
    </submittedName>
</protein>
<evidence type="ECO:0000256" key="1">
    <source>
        <dbReference type="SAM" id="MobiDB-lite"/>
    </source>
</evidence>
<evidence type="ECO:0000313" key="4">
    <source>
        <dbReference type="EMBL" id="KIW77397.1"/>
    </source>
</evidence>
<evidence type="ECO:0000313" key="5">
    <source>
        <dbReference type="Proteomes" id="UP000053029"/>
    </source>
</evidence>
<organism evidence="4 5">
    <name type="scientific">Fonsecaea pedrosoi CBS 271.37</name>
    <dbReference type="NCBI Taxonomy" id="1442368"/>
    <lineage>
        <taxon>Eukaryota</taxon>
        <taxon>Fungi</taxon>
        <taxon>Dikarya</taxon>
        <taxon>Ascomycota</taxon>
        <taxon>Pezizomycotina</taxon>
        <taxon>Eurotiomycetes</taxon>
        <taxon>Chaetothyriomycetidae</taxon>
        <taxon>Chaetothyriales</taxon>
        <taxon>Herpotrichiellaceae</taxon>
        <taxon>Fonsecaea</taxon>
    </lineage>
</organism>
<feature type="region of interest" description="Disordered" evidence="1">
    <location>
        <begin position="34"/>
        <end position="65"/>
    </location>
</feature>
<gene>
    <name evidence="4" type="ORF">Z517_09843</name>
</gene>
<dbReference type="HOGENOM" id="CLU_1142489_0_0_1"/>
<sequence length="242" mass="25637">MTLLFLPPPLLHVHALLICLDLLENSRVLAQSGDGGGAQGVEPGDIGSGPGTSTEDAGAAGPDTGSVNLSRGATIAIAVVVSIVVVLGVTMTVLFFLAKKRQWKIKESIRRSARKVTSAVKAVATPITPKKMTFSPVEKRRRMEDTLKNANNQLLQSKPNMTNGKDATGGSRSSSTGSGRDLEKGLPDGAVRVEPTGDNGSVKAKGKKKDRKRPRPPSVTIPSSAFEMDSPKTPMWKRVFGR</sequence>
<name>A0A0D2ET25_9EURO</name>
<dbReference type="AlphaFoldDB" id="A0A0D2ET25"/>
<evidence type="ECO:0000256" key="3">
    <source>
        <dbReference type="SAM" id="SignalP"/>
    </source>
</evidence>
<dbReference type="Proteomes" id="UP000053029">
    <property type="component" value="Unassembled WGS sequence"/>
</dbReference>
<feature type="compositionally biased region" description="Polar residues" evidence="1">
    <location>
        <begin position="150"/>
        <end position="165"/>
    </location>
</feature>
<dbReference type="VEuPathDB" id="FungiDB:Z517_09843"/>
<feature type="compositionally biased region" description="Basic residues" evidence="1">
    <location>
        <begin position="204"/>
        <end position="215"/>
    </location>
</feature>
<keyword evidence="2" id="KW-1133">Transmembrane helix</keyword>
<keyword evidence="5" id="KW-1185">Reference proteome</keyword>
<feature type="transmembrane region" description="Helical" evidence="2">
    <location>
        <begin position="75"/>
        <end position="98"/>
    </location>
</feature>
<feature type="signal peptide" evidence="3">
    <location>
        <begin position="1"/>
        <end position="30"/>
    </location>
</feature>